<keyword evidence="2" id="KW-0732">Signal</keyword>
<reference evidence="3 4" key="1">
    <citation type="submission" date="2021-06" db="EMBL/GenBank/DDBJ databases">
        <authorList>
            <person name="Palmer J.M."/>
        </authorList>
    </citation>
    <scope>NUCLEOTIDE SEQUENCE [LARGE SCALE GENOMIC DNA]</scope>
    <source>
        <strain evidence="3 4">AS_MEX2019</strain>
        <tissue evidence="3">Muscle</tissue>
    </source>
</reference>
<evidence type="ECO:0008006" key="5">
    <source>
        <dbReference type="Google" id="ProtNLM"/>
    </source>
</evidence>
<evidence type="ECO:0000256" key="2">
    <source>
        <dbReference type="SAM" id="SignalP"/>
    </source>
</evidence>
<name>A0ABV0Y5T5_9TELE</name>
<comment type="caution">
    <text evidence="3">The sequence shown here is derived from an EMBL/GenBank/DDBJ whole genome shotgun (WGS) entry which is preliminary data.</text>
</comment>
<accession>A0ABV0Y5T5</accession>
<evidence type="ECO:0000313" key="4">
    <source>
        <dbReference type="Proteomes" id="UP001469553"/>
    </source>
</evidence>
<sequence>MRVPTLVALELMMIATCCAWKRVSTELRSPRPQRISSSFASRTPSRTPCSPACLPATTRSDRRKSAPSYSTDRPSDRCFG</sequence>
<feature type="signal peptide" evidence="2">
    <location>
        <begin position="1"/>
        <end position="19"/>
    </location>
</feature>
<dbReference type="EMBL" id="JAHRIP010022340">
    <property type="protein sequence ID" value="MEQ2289148.1"/>
    <property type="molecule type" value="Genomic_DNA"/>
</dbReference>
<evidence type="ECO:0000313" key="3">
    <source>
        <dbReference type="EMBL" id="MEQ2289148.1"/>
    </source>
</evidence>
<organism evidence="3 4">
    <name type="scientific">Ameca splendens</name>
    <dbReference type="NCBI Taxonomy" id="208324"/>
    <lineage>
        <taxon>Eukaryota</taxon>
        <taxon>Metazoa</taxon>
        <taxon>Chordata</taxon>
        <taxon>Craniata</taxon>
        <taxon>Vertebrata</taxon>
        <taxon>Euteleostomi</taxon>
        <taxon>Actinopterygii</taxon>
        <taxon>Neopterygii</taxon>
        <taxon>Teleostei</taxon>
        <taxon>Neoteleostei</taxon>
        <taxon>Acanthomorphata</taxon>
        <taxon>Ovalentaria</taxon>
        <taxon>Atherinomorphae</taxon>
        <taxon>Cyprinodontiformes</taxon>
        <taxon>Goodeidae</taxon>
        <taxon>Ameca</taxon>
    </lineage>
</organism>
<evidence type="ECO:0000256" key="1">
    <source>
        <dbReference type="SAM" id="MobiDB-lite"/>
    </source>
</evidence>
<protein>
    <recommendedName>
        <fullName evidence="5">Secreted protein</fullName>
    </recommendedName>
</protein>
<keyword evidence="4" id="KW-1185">Reference proteome</keyword>
<proteinExistence type="predicted"/>
<feature type="region of interest" description="Disordered" evidence="1">
    <location>
        <begin position="26"/>
        <end position="80"/>
    </location>
</feature>
<dbReference type="Proteomes" id="UP001469553">
    <property type="component" value="Unassembled WGS sequence"/>
</dbReference>
<gene>
    <name evidence="3" type="ORF">AMECASPLE_030077</name>
</gene>
<feature type="compositionally biased region" description="Polar residues" evidence="1">
    <location>
        <begin position="34"/>
        <end position="48"/>
    </location>
</feature>
<feature type="chain" id="PRO_5045334914" description="Secreted protein" evidence="2">
    <location>
        <begin position="20"/>
        <end position="80"/>
    </location>
</feature>